<proteinExistence type="predicted"/>
<keyword evidence="1" id="KW-0812">Transmembrane</keyword>
<organism evidence="3 4">
    <name type="scientific">Turneriella parva (strain ATCC BAA-1111 / DSM 21527 / NCTC 11395 / H)</name>
    <name type="common">Leptospira parva</name>
    <dbReference type="NCBI Taxonomy" id="869212"/>
    <lineage>
        <taxon>Bacteria</taxon>
        <taxon>Pseudomonadati</taxon>
        <taxon>Spirochaetota</taxon>
        <taxon>Spirochaetia</taxon>
        <taxon>Leptospirales</taxon>
        <taxon>Leptospiraceae</taxon>
        <taxon>Turneriella</taxon>
    </lineage>
</organism>
<feature type="transmembrane region" description="Helical" evidence="1">
    <location>
        <begin position="366"/>
        <end position="385"/>
    </location>
</feature>
<dbReference type="InterPro" id="IPR017896">
    <property type="entry name" value="4Fe4S_Fe-S-bd"/>
</dbReference>
<dbReference type="Pfam" id="PF12801">
    <property type="entry name" value="Fer4_5"/>
    <property type="match status" value="1"/>
</dbReference>
<evidence type="ECO:0000313" key="4">
    <source>
        <dbReference type="Proteomes" id="UP000006048"/>
    </source>
</evidence>
<dbReference type="HOGENOM" id="CLU_013718_1_0_12"/>
<dbReference type="EMBL" id="CP002959">
    <property type="protein sequence ID" value="AFM11830.1"/>
    <property type="molecule type" value="Genomic_DNA"/>
</dbReference>
<dbReference type="KEGG" id="tpx:Turpa_1182"/>
<feature type="transmembrane region" description="Helical" evidence="1">
    <location>
        <begin position="325"/>
        <end position="346"/>
    </location>
</feature>
<evidence type="ECO:0000259" key="2">
    <source>
        <dbReference type="Pfam" id="PF12801"/>
    </source>
</evidence>
<feature type="domain" description="4Fe-4S ferredoxin-type" evidence="2">
    <location>
        <begin position="170"/>
        <end position="210"/>
    </location>
</feature>
<feature type="transmembrane region" description="Helical" evidence="1">
    <location>
        <begin position="165"/>
        <end position="185"/>
    </location>
</feature>
<feature type="transmembrane region" description="Helical" evidence="1">
    <location>
        <begin position="397"/>
        <end position="415"/>
    </location>
</feature>
<dbReference type="RefSeq" id="WP_014802346.1">
    <property type="nucleotide sequence ID" value="NC_018020.1"/>
</dbReference>
<accession>I4B3H3</accession>
<keyword evidence="1" id="KW-1133">Transmembrane helix</keyword>
<evidence type="ECO:0000256" key="1">
    <source>
        <dbReference type="SAM" id="Phobius"/>
    </source>
</evidence>
<dbReference type="PATRIC" id="fig|869212.3.peg.1167"/>
<dbReference type="Proteomes" id="UP000006048">
    <property type="component" value="Chromosome"/>
</dbReference>
<dbReference type="OrthoDB" id="8360592at2"/>
<sequence length="473" mass="54086">MFAKAPERRMVTVRLILFIAWIVLIVSLFWDPVTPVLTQPDSGTPFALSNKEVRVQGVVLEQKPYAMGARMFWTMILPCVPLFLMVFGHEAWRRICPLSLSSRIPYYLGLQFMRKTFNRQTGRVERKPMTISQDSWLARWHLPLQFVFLSSGVTARLLFINSDRAVFAFFFIGIITAAIITGLFYGGKTWCNYLCPIAPMQRIYTMPRGILETPAHAPKLPVTQSMCRTPGKDGDQSVCVSCITACPDVDLERSYWEIYKRPGSRFTYYGYFGMVLMFYVYYYLYSGGWDYYFTGAWTHEENAQLNQLMNPGFWFNGYAVPIPKIIAAPLAMGLAVLGAYALWCGIEAIYRRVARKLDPSVSDDKVRHHMFMVCAWVTINTFYLFAGRPNIALMPPWLQTTVNTLIVVATTVWLMKNIGRSQEDHTEETLASALRSRLAQSYDRLKDLVRGKRIEDLSPAEINILSKVSKGES</sequence>
<gene>
    <name evidence="3" type="ordered locus">Turpa_1182</name>
</gene>
<feature type="transmembrane region" description="Helical" evidence="1">
    <location>
        <begin position="136"/>
        <end position="159"/>
    </location>
</feature>
<keyword evidence="4" id="KW-1185">Reference proteome</keyword>
<feature type="transmembrane region" description="Helical" evidence="1">
    <location>
        <begin position="266"/>
        <end position="284"/>
    </location>
</feature>
<feature type="transmembrane region" description="Helical" evidence="1">
    <location>
        <begin position="12"/>
        <end position="30"/>
    </location>
</feature>
<evidence type="ECO:0000313" key="3">
    <source>
        <dbReference type="EMBL" id="AFM11830.1"/>
    </source>
</evidence>
<reference evidence="3 4" key="1">
    <citation type="submission" date="2012-06" db="EMBL/GenBank/DDBJ databases">
        <title>The complete chromosome of genome of Turneriella parva DSM 21527.</title>
        <authorList>
            <consortium name="US DOE Joint Genome Institute (JGI-PGF)"/>
            <person name="Lucas S."/>
            <person name="Han J."/>
            <person name="Lapidus A."/>
            <person name="Bruce D."/>
            <person name="Goodwin L."/>
            <person name="Pitluck S."/>
            <person name="Peters L."/>
            <person name="Kyrpides N."/>
            <person name="Mavromatis K."/>
            <person name="Ivanova N."/>
            <person name="Mikhailova N."/>
            <person name="Chertkov O."/>
            <person name="Detter J.C."/>
            <person name="Tapia R."/>
            <person name="Han C."/>
            <person name="Land M."/>
            <person name="Hauser L."/>
            <person name="Markowitz V."/>
            <person name="Cheng J.-F."/>
            <person name="Hugenholtz P."/>
            <person name="Woyke T."/>
            <person name="Wu D."/>
            <person name="Gronow S."/>
            <person name="Wellnitz S."/>
            <person name="Brambilla E."/>
            <person name="Klenk H.-P."/>
            <person name="Eisen J.A."/>
        </authorList>
    </citation>
    <scope>NUCLEOTIDE SEQUENCE [LARGE SCALE GENOMIC DNA]</scope>
    <source>
        <strain evidence="4">ATCC BAA-1111 / DSM 21527 / NCTC 11395 / H</strain>
    </source>
</reference>
<feature type="transmembrane region" description="Helical" evidence="1">
    <location>
        <begin position="71"/>
        <end position="92"/>
    </location>
</feature>
<dbReference type="STRING" id="869212.Turpa_1182"/>
<keyword evidence="1" id="KW-0472">Membrane</keyword>
<protein>
    <submittedName>
        <fullName evidence="3">Cyclic nucleotide-binding protein</fullName>
    </submittedName>
</protein>
<dbReference type="AlphaFoldDB" id="I4B3H3"/>
<name>I4B3H3_TURPD</name>